<keyword evidence="1" id="KW-0732">Signal</keyword>
<dbReference type="Proteomes" id="UP000290909">
    <property type="component" value="Chromosome"/>
</dbReference>
<protein>
    <recommendedName>
        <fullName evidence="4">Lipoprotein</fullName>
    </recommendedName>
</protein>
<feature type="chain" id="PRO_5019239780" description="Lipoprotein" evidence="1">
    <location>
        <begin position="26"/>
        <end position="207"/>
    </location>
</feature>
<evidence type="ECO:0008006" key="4">
    <source>
        <dbReference type="Google" id="ProtNLM"/>
    </source>
</evidence>
<feature type="signal peptide" evidence="1">
    <location>
        <begin position="1"/>
        <end position="25"/>
    </location>
</feature>
<proteinExistence type="predicted"/>
<dbReference type="AlphaFoldDB" id="A0A449BL40"/>
<sequence>MKKILMILSLLLTSLLLMGCNFTTAPNNELDAVNKVISDFSLRKTLGYQLIIEQTYEETIVNRYEEQKTFEIVGSEVVSYFTINERRLNDLSEEAQFSETLNKYIFKNELLLDDLTDEVIEEITTEAYMQFNLIVKSISKEYFVFYSIENGIFKGNLQDDKVKEALDLVVSEVSNVQIEIVFSNNIKQIKINYKQAKTSTQIKIVFY</sequence>
<evidence type="ECO:0000313" key="3">
    <source>
        <dbReference type="Proteomes" id="UP000290909"/>
    </source>
</evidence>
<keyword evidence="3" id="KW-1185">Reference proteome</keyword>
<accession>A0A449BL40</accession>
<dbReference type="RefSeq" id="WP_035370033.1">
    <property type="nucleotide sequence ID" value="NZ_LR215050.1"/>
</dbReference>
<organism evidence="2 3">
    <name type="scientific">Acholeplasma hippikon</name>
    <dbReference type="NCBI Taxonomy" id="264636"/>
    <lineage>
        <taxon>Bacteria</taxon>
        <taxon>Bacillati</taxon>
        <taxon>Mycoplasmatota</taxon>
        <taxon>Mollicutes</taxon>
        <taxon>Acholeplasmatales</taxon>
        <taxon>Acholeplasmataceae</taxon>
        <taxon>Acholeplasma</taxon>
    </lineage>
</organism>
<dbReference type="STRING" id="1408416.GCA_000702765_01303"/>
<dbReference type="KEGG" id="ahk:NCTC10172_01215"/>
<reference evidence="2 3" key="1">
    <citation type="submission" date="2019-01" db="EMBL/GenBank/DDBJ databases">
        <authorList>
            <consortium name="Pathogen Informatics"/>
        </authorList>
    </citation>
    <scope>NUCLEOTIDE SEQUENCE [LARGE SCALE GENOMIC DNA]</scope>
    <source>
        <strain evidence="2 3">NCTC10172</strain>
    </source>
</reference>
<evidence type="ECO:0000256" key="1">
    <source>
        <dbReference type="SAM" id="SignalP"/>
    </source>
</evidence>
<dbReference type="PROSITE" id="PS51257">
    <property type="entry name" value="PROKAR_LIPOPROTEIN"/>
    <property type="match status" value="1"/>
</dbReference>
<gene>
    <name evidence="2" type="ORF">NCTC10172_01215</name>
</gene>
<dbReference type="EMBL" id="LR215050">
    <property type="protein sequence ID" value="VEU83159.1"/>
    <property type="molecule type" value="Genomic_DNA"/>
</dbReference>
<name>A0A449BL40_9MOLU</name>
<evidence type="ECO:0000313" key="2">
    <source>
        <dbReference type="EMBL" id="VEU83159.1"/>
    </source>
</evidence>